<protein>
    <recommendedName>
        <fullName evidence="3">DUF4283 domain-containing protein</fullName>
    </recommendedName>
</protein>
<comment type="caution">
    <text evidence="1">The sequence shown here is derived from an EMBL/GenBank/DDBJ whole genome shotgun (WGS) entry which is preliminary data.</text>
</comment>
<proteinExistence type="predicted"/>
<evidence type="ECO:0000313" key="1">
    <source>
        <dbReference type="EMBL" id="MED6131628.1"/>
    </source>
</evidence>
<evidence type="ECO:0000313" key="2">
    <source>
        <dbReference type="Proteomes" id="UP001341840"/>
    </source>
</evidence>
<dbReference type="Proteomes" id="UP001341840">
    <property type="component" value="Unassembled WGS sequence"/>
</dbReference>
<evidence type="ECO:0008006" key="3">
    <source>
        <dbReference type="Google" id="ProtNLM"/>
    </source>
</evidence>
<organism evidence="1 2">
    <name type="scientific">Stylosanthes scabra</name>
    <dbReference type="NCBI Taxonomy" id="79078"/>
    <lineage>
        <taxon>Eukaryota</taxon>
        <taxon>Viridiplantae</taxon>
        <taxon>Streptophyta</taxon>
        <taxon>Embryophyta</taxon>
        <taxon>Tracheophyta</taxon>
        <taxon>Spermatophyta</taxon>
        <taxon>Magnoliopsida</taxon>
        <taxon>eudicotyledons</taxon>
        <taxon>Gunneridae</taxon>
        <taxon>Pentapetalae</taxon>
        <taxon>rosids</taxon>
        <taxon>fabids</taxon>
        <taxon>Fabales</taxon>
        <taxon>Fabaceae</taxon>
        <taxon>Papilionoideae</taxon>
        <taxon>50 kb inversion clade</taxon>
        <taxon>dalbergioids sensu lato</taxon>
        <taxon>Dalbergieae</taxon>
        <taxon>Pterocarpus clade</taxon>
        <taxon>Stylosanthes</taxon>
    </lineage>
</organism>
<accession>A0ABU6S6F5</accession>
<reference evidence="1 2" key="1">
    <citation type="journal article" date="2023" name="Plants (Basel)">
        <title>Bridging the Gap: Combining Genomics and Transcriptomics Approaches to Understand Stylosanthes scabra, an Orphan Legume from the Brazilian Caatinga.</title>
        <authorList>
            <person name="Ferreira-Neto J.R.C."/>
            <person name="da Silva M.D."/>
            <person name="Binneck E."/>
            <person name="de Melo N.F."/>
            <person name="da Silva R.H."/>
            <person name="de Melo A.L.T.M."/>
            <person name="Pandolfi V."/>
            <person name="Bustamante F.O."/>
            <person name="Brasileiro-Vidal A.C."/>
            <person name="Benko-Iseppon A.M."/>
        </authorList>
    </citation>
    <scope>NUCLEOTIDE SEQUENCE [LARGE SCALE GENOMIC DNA]</scope>
    <source>
        <tissue evidence="1">Leaves</tissue>
    </source>
</reference>
<keyword evidence="2" id="KW-1185">Reference proteome</keyword>
<name>A0ABU6S6F5_9FABA</name>
<dbReference type="EMBL" id="JASCZI010060443">
    <property type="protein sequence ID" value="MED6131628.1"/>
    <property type="molecule type" value="Genomic_DNA"/>
</dbReference>
<sequence length="210" mass="23948">MADSSLNEKLSRSLIGEALHPMDYDNKSRVVLKEWHTMTDAKMMGSHKMLMTFDSMENMMEAERSPAMLNHFMEVRRWTPQEANITRRMWLEVYELPANAWTTQNMEMIGGMWGAVIKMEAGARGHFNAFRIMVEANFAPTVQAYVKVNLDGKSYGIMVKEMRTMNNYPEEDQEVKRNGLNMETGDENGATNMALETIGGESKNESNSVT</sequence>
<gene>
    <name evidence="1" type="ORF">PIB30_011479</name>
</gene>